<accession>A0A512BBZ7</accession>
<organism evidence="1 2">
    <name type="scientific">Segetibacter aerophilus</name>
    <dbReference type="NCBI Taxonomy" id="670293"/>
    <lineage>
        <taxon>Bacteria</taxon>
        <taxon>Pseudomonadati</taxon>
        <taxon>Bacteroidota</taxon>
        <taxon>Chitinophagia</taxon>
        <taxon>Chitinophagales</taxon>
        <taxon>Chitinophagaceae</taxon>
        <taxon>Segetibacter</taxon>
    </lineage>
</organism>
<dbReference type="RefSeq" id="WP_147203618.1">
    <property type="nucleotide sequence ID" value="NZ_BJYT01000006.1"/>
</dbReference>
<dbReference type="AlphaFoldDB" id="A0A512BBZ7"/>
<comment type="caution">
    <text evidence="1">The sequence shown here is derived from an EMBL/GenBank/DDBJ whole genome shotgun (WGS) entry which is preliminary data.</text>
</comment>
<evidence type="ECO:0000313" key="2">
    <source>
        <dbReference type="Proteomes" id="UP000321513"/>
    </source>
</evidence>
<dbReference type="EMBL" id="BJYT01000006">
    <property type="protein sequence ID" value="GEO09501.1"/>
    <property type="molecule type" value="Genomic_DNA"/>
</dbReference>
<evidence type="ECO:0000313" key="1">
    <source>
        <dbReference type="EMBL" id="GEO09501.1"/>
    </source>
</evidence>
<proteinExistence type="predicted"/>
<reference evidence="1 2" key="1">
    <citation type="submission" date="2019-07" db="EMBL/GenBank/DDBJ databases">
        <title>Whole genome shotgun sequence of Segetibacter aerophilus NBRC 106135.</title>
        <authorList>
            <person name="Hosoyama A."/>
            <person name="Uohara A."/>
            <person name="Ohji S."/>
            <person name="Ichikawa N."/>
        </authorList>
    </citation>
    <scope>NUCLEOTIDE SEQUENCE [LARGE SCALE GENOMIC DNA]</scope>
    <source>
        <strain evidence="1 2">NBRC 106135</strain>
    </source>
</reference>
<keyword evidence="2" id="KW-1185">Reference proteome</keyword>
<name>A0A512BBZ7_9BACT</name>
<dbReference type="Proteomes" id="UP000321513">
    <property type="component" value="Unassembled WGS sequence"/>
</dbReference>
<gene>
    <name evidence="1" type="ORF">SAE01_19970</name>
</gene>
<sequence>MANNYYWGTLSYSQGSKGFNGGVHSFLAGWNFDSASHPELTQFAEQFGYAVMAWIDSHN</sequence>
<protein>
    <submittedName>
        <fullName evidence="1">Uncharacterized protein</fullName>
    </submittedName>
</protein>